<dbReference type="InterPro" id="IPR003593">
    <property type="entry name" value="AAA+_ATPase"/>
</dbReference>
<dbReference type="Pfam" id="PF07717">
    <property type="entry name" value="OB_NTP_bind"/>
    <property type="match status" value="1"/>
</dbReference>
<keyword evidence="8" id="KW-1185">Reference proteome</keyword>
<dbReference type="PANTHER" id="PTHR18934:SF99">
    <property type="entry name" value="ATP-DEPENDENT RNA HELICASE DHX37-RELATED"/>
    <property type="match status" value="1"/>
</dbReference>
<keyword evidence="4" id="KW-0067">ATP-binding</keyword>
<dbReference type="Pfam" id="PF00270">
    <property type="entry name" value="DEAD"/>
    <property type="match status" value="1"/>
</dbReference>
<dbReference type="Pfam" id="PF04408">
    <property type="entry name" value="WHD_HA2"/>
    <property type="match status" value="1"/>
</dbReference>
<keyword evidence="3 7" id="KW-0347">Helicase</keyword>
<dbReference type="GO" id="GO:0016787">
    <property type="term" value="F:hydrolase activity"/>
    <property type="evidence" value="ECO:0007669"/>
    <property type="project" value="UniProtKB-KW"/>
</dbReference>
<dbReference type="PANTHER" id="PTHR18934">
    <property type="entry name" value="ATP-DEPENDENT RNA HELICASE"/>
    <property type="match status" value="1"/>
</dbReference>
<sequence>MTATIKHLYTRLDNCLIADRFPIRKKIQLLQRRLKEHKPSDRLLSEVETLLSRSEERVAKRAYSLPVNYPDLPVSARREEIAKAISEHQVVVIAGETGSGKTTQLPKICLELGLGRVGLIGHTQPRRLAARTVANRIAEELQTSLGSTVGYQVRFTEQVADNTLIKLMTDGILLAETQNDRYLERYEVLIIDEAHERSLNIDFLLGYLHRILPKRPDLKVIITSATIDLERFSRHFNNAPVIEVSGRTYPVELHYRPLEELDDSSEKSIPEGIVCATEELIQLERKKGITGAGDILVFLSGEREIREAAEYLRKAVQQGRIKHIEVMPLYARLSVAEQNLIFTSVRGAGRRIVLATNVAETSLTVPGIRYVIDPGQARISRYSYRSKVQRLPVEAVSQASANQRKGRCGRVAEGICIRLYSEEDFNARPEFTDAEIRRTNLAAVILQMLNLRLGAIDQFPFIDPPDSRYINDGFNLLQELSAVDDKRHLTKLGRQLSRLPVDPKIGRMLLAAVENNCLKEMIIIASALSVQDPRERPMDKQQAADQKHREYADEESDFVTLINLWNLYEEQRQDLSQNQLRKFCQKQFLSYMRMREWRDVHRQLHLICRNLDYNENPQPAGYDALHRSLLAGLLGNMGFKQENKEYLGARNRRFSIFPGSMLYKKAPKWIMAAELVETSRLYARMVARIDPLWAEPLAAHLLKRSYLEPHWEKKKAQVVAQEQVTLYGLIIVPGRTVHYGSVDPRVSQQIFIRSALVEGQFNTRGQFFSHNRNLLNSIEDLEAKSRRRDLLVDEETLAEFYASRLEQHNGSSVVNGAGFEQWRKQVEQDNPKILFMQEEDLLQRSADHVTRASYPEQLQLNGAKLQLSYHFEPGAKDDGVSLQTPLVLLNQIPPERLEWLVPGMLKEKCVALLKGLPKSLRKNFVPIPDYVDAFVEAAVFAQGSLNEALALHLKRMTGVRISRDDLDAVDLDDHYRVNLRLIGENNKLVAEGRDLQRLQKQFGSQARQALTQAPSESWGRKGITGWDFGDLPRSIRLKQAGGLELEVYPGLQDCGDSVELKVFEDQAMAVKQNRLGLTRLLMLQLTEQIKFVKNRLPGFQQTAILLAKVENRNQLHEHCLFSAVTATFLAEGDEIQSEKQFTDRLNRYRSEFCQQAEQQALLLEEIAKQYHRLQKQLSGSVNLQAVTILNDIRQQLDGLIFKGFLAEVPVQQLQQYPRYLQGVVLRLEKYQRELPRQRMLSEQLQQLTRQYQGQLQLDRQHNRYNAALDEYRWMLEEYRISLFAQQLGTRITVSEKRLKQQWQQIER</sequence>
<evidence type="ECO:0000313" key="8">
    <source>
        <dbReference type="Proteomes" id="UP000198749"/>
    </source>
</evidence>
<dbReference type="EMBL" id="FOGB01000001">
    <property type="protein sequence ID" value="SEQ07366.1"/>
    <property type="molecule type" value="Genomic_DNA"/>
</dbReference>
<dbReference type="Pfam" id="PF00271">
    <property type="entry name" value="Helicase_C"/>
    <property type="match status" value="1"/>
</dbReference>
<dbReference type="Pfam" id="PF11898">
    <property type="entry name" value="DUF3418"/>
    <property type="match status" value="1"/>
</dbReference>
<evidence type="ECO:0000256" key="2">
    <source>
        <dbReference type="ARBA" id="ARBA00022801"/>
    </source>
</evidence>
<evidence type="ECO:0000313" key="7">
    <source>
        <dbReference type="EMBL" id="SEQ07366.1"/>
    </source>
</evidence>
<dbReference type="Proteomes" id="UP000198749">
    <property type="component" value="Unassembled WGS sequence"/>
</dbReference>
<reference evidence="8" key="1">
    <citation type="submission" date="2016-10" db="EMBL/GenBank/DDBJ databases">
        <authorList>
            <person name="Varghese N."/>
            <person name="Submissions S."/>
        </authorList>
    </citation>
    <scope>NUCLEOTIDE SEQUENCE [LARGE SCALE GENOMIC DNA]</scope>
    <source>
        <strain evidence="8">DSM 18887</strain>
    </source>
</reference>
<dbReference type="GO" id="GO:0003723">
    <property type="term" value="F:RNA binding"/>
    <property type="evidence" value="ECO:0007669"/>
    <property type="project" value="TreeGrafter"/>
</dbReference>
<dbReference type="Gene3D" id="3.40.50.300">
    <property type="entry name" value="P-loop containing nucleotide triphosphate hydrolases"/>
    <property type="match status" value="2"/>
</dbReference>
<feature type="domain" description="Helicase C-terminal" evidence="6">
    <location>
        <begin position="276"/>
        <end position="452"/>
    </location>
</feature>
<evidence type="ECO:0000256" key="4">
    <source>
        <dbReference type="ARBA" id="ARBA00022840"/>
    </source>
</evidence>
<dbReference type="SMART" id="SM00847">
    <property type="entry name" value="HA2"/>
    <property type="match status" value="1"/>
</dbReference>
<dbReference type="InterPro" id="IPR011545">
    <property type="entry name" value="DEAD/DEAH_box_helicase_dom"/>
</dbReference>
<proteinExistence type="predicted"/>
<dbReference type="SMART" id="SM00487">
    <property type="entry name" value="DEXDc"/>
    <property type="match status" value="1"/>
</dbReference>
<accession>A0A1H9D1J7</accession>
<evidence type="ECO:0000256" key="1">
    <source>
        <dbReference type="ARBA" id="ARBA00022741"/>
    </source>
</evidence>
<dbReference type="FunFam" id="3.40.50.300:FF:000575">
    <property type="entry name" value="ATP-dependent helicase hrpA"/>
    <property type="match status" value="1"/>
</dbReference>
<evidence type="ECO:0000256" key="3">
    <source>
        <dbReference type="ARBA" id="ARBA00022806"/>
    </source>
</evidence>
<dbReference type="InterPro" id="IPR024590">
    <property type="entry name" value="HrpA_C"/>
</dbReference>
<dbReference type="NCBIfam" id="NF008348">
    <property type="entry name" value="PRK11131.1"/>
    <property type="match status" value="1"/>
</dbReference>
<dbReference type="SUPFAM" id="SSF52540">
    <property type="entry name" value="P-loop containing nucleoside triphosphate hydrolases"/>
    <property type="match status" value="1"/>
</dbReference>
<keyword evidence="1" id="KW-0547">Nucleotide-binding</keyword>
<dbReference type="CDD" id="cd17989">
    <property type="entry name" value="DEXHc_HrpA"/>
    <property type="match status" value="1"/>
</dbReference>
<protein>
    <submittedName>
        <fullName evidence="7">ATP-dependent helicase HrpA</fullName>
    </submittedName>
</protein>
<dbReference type="InterPro" id="IPR027417">
    <property type="entry name" value="P-loop_NTPase"/>
</dbReference>
<dbReference type="InterPro" id="IPR001650">
    <property type="entry name" value="Helicase_C-like"/>
</dbReference>
<dbReference type="OrthoDB" id="9805617at2"/>
<dbReference type="FunFam" id="1.20.120.1080:FF:000005">
    <property type="entry name" value="ATP-dependent helicase HrpA"/>
    <property type="match status" value="1"/>
</dbReference>
<evidence type="ECO:0000259" key="5">
    <source>
        <dbReference type="PROSITE" id="PS51192"/>
    </source>
</evidence>
<feature type="domain" description="Helicase ATP-binding" evidence="5">
    <location>
        <begin position="82"/>
        <end position="245"/>
    </location>
</feature>
<dbReference type="GO" id="GO:0005524">
    <property type="term" value="F:ATP binding"/>
    <property type="evidence" value="ECO:0007669"/>
    <property type="project" value="UniProtKB-KW"/>
</dbReference>
<dbReference type="SMART" id="SM00382">
    <property type="entry name" value="AAA"/>
    <property type="match status" value="1"/>
</dbReference>
<dbReference type="InterPro" id="IPR048333">
    <property type="entry name" value="HA2_WH"/>
</dbReference>
<dbReference type="GO" id="GO:0003724">
    <property type="term" value="F:RNA helicase activity"/>
    <property type="evidence" value="ECO:0007669"/>
    <property type="project" value="InterPro"/>
</dbReference>
<dbReference type="Gene3D" id="1.20.120.1080">
    <property type="match status" value="1"/>
</dbReference>
<keyword evidence="2" id="KW-0378">Hydrolase</keyword>
<dbReference type="RefSeq" id="WP_091352971.1">
    <property type="nucleotide sequence ID" value="NZ_AP025284.1"/>
</dbReference>
<dbReference type="InterPro" id="IPR014001">
    <property type="entry name" value="Helicase_ATP-bd"/>
</dbReference>
<dbReference type="PROSITE" id="PS51192">
    <property type="entry name" value="HELICASE_ATP_BIND_1"/>
    <property type="match status" value="1"/>
</dbReference>
<organism evidence="7 8">
    <name type="scientific">Amphritea atlantica</name>
    <dbReference type="NCBI Taxonomy" id="355243"/>
    <lineage>
        <taxon>Bacteria</taxon>
        <taxon>Pseudomonadati</taxon>
        <taxon>Pseudomonadota</taxon>
        <taxon>Gammaproteobacteria</taxon>
        <taxon>Oceanospirillales</taxon>
        <taxon>Oceanospirillaceae</taxon>
        <taxon>Amphritea</taxon>
    </lineage>
</organism>
<dbReference type="Pfam" id="PF21010">
    <property type="entry name" value="HA2_C"/>
    <property type="match status" value="1"/>
</dbReference>
<dbReference type="PROSITE" id="PS51194">
    <property type="entry name" value="HELICASE_CTER"/>
    <property type="match status" value="1"/>
</dbReference>
<dbReference type="SMART" id="SM00490">
    <property type="entry name" value="HELICc"/>
    <property type="match status" value="1"/>
</dbReference>
<gene>
    <name evidence="7" type="ORF">SAMN03080615_00294</name>
</gene>
<name>A0A1H9D1J7_9GAMM</name>
<dbReference type="STRING" id="355243.SAMN03080615_00294"/>
<dbReference type="InterPro" id="IPR010222">
    <property type="entry name" value="RNA_helicase_HrpA"/>
</dbReference>
<dbReference type="InterPro" id="IPR011709">
    <property type="entry name" value="DEAD-box_helicase_OB_fold"/>
</dbReference>
<dbReference type="InterPro" id="IPR007502">
    <property type="entry name" value="Helicase-assoc_dom"/>
</dbReference>
<dbReference type="NCBIfam" id="TIGR01967">
    <property type="entry name" value="DEAH_box_HrpA"/>
    <property type="match status" value="1"/>
</dbReference>
<evidence type="ECO:0000259" key="6">
    <source>
        <dbReference type="PROSITE" id="PS51194"/>
    </source>
</evidence>
<dbReference type="CDD" id="cd18791">
    <property type="entry name" value="SF2_C_RHA"/>
    <property type="match status" value="1"/>
</dbReference>